<sequence>MHLTVLDRRRGLRLSRRLPPPGRHGQRGVRPGRIGRRPLGRNVRLGAVGRPEHSRLDLDHPDRWCPLGHRHGAAVHRRLGLVGPERFHVSGCRLGAVSAVGVLVRHG</sequence>
<organism evidence="2 3">
    <name type="scientific">Actinoplanes couchii</name>
    <dbReference type="NCBI Taxonomy" id="403638"/>
    <lineage>
        <taxon>Bacteria</taxon>
        <taxon>Bacillati</taxon>
        <taxon>Actinomycetota</taxon>
        <taxon>Actinomycetes</taxon>
        <taxon>Micromonosporales</taxon>
        <taxon>Micromonosporaceae</taxon>
        <taxon>Actinoplanes</taxon>
    </lineage>
</organism>
<evidence type="ECO:0000313" key="3">
    <source>
        <dbReference type="Proteomes" id="UP000612282"/>
    </source>
</evidence>
<dbReference type="Proteomes" id="UP000612282">
    <property type="component" value="Unassembled WGS sequence"/>
</dbReference>
<gene>
    <name evidence="2" type="ORF">Aco03nite_071180</name>
</gene>
<evidence type="ECO:0000313" key="2">
    <source>
        <dbReference type="EMBL" id="GID58714.1"/>
    </source>
</evidence>
<dbReference type="EMBL" id="BOMG01000088">
    <property type="protein sequence ID" value="GID58714.1"/>
    <property type="molecule type" value="Genomic_DNA"/>
</dbReference>
<proteinExistence type="predicted"/>
<evidence type="ECO:0000256" key="1">
    <source>
        <dbReference type="SAM" id="MobiDB-lite"/>
    </source>
</evidence>
<comment type="caution">
    <text evidence="2">The sequence shown here is derived from an EMBL/GenBank/DDBJ whole genome shotgun (WGS) entry which is preliminary data.</text>
</comment>
<keyword evidence="3" id="KW-1185">Reference proteome</keyword>
<name>A0ABQ3XJN7_9ACTN</name>
<accession>A0ABQ3XJN7</accession>
<feature type="region of interest" description="Disordered" evidence="1">
    <location>
        <begin position="1"/>
        <end position="43"/>
    </location>
</feature>
<reference evidence="2 3" key="1">
    <citation type="submission" date="2021-01" db="EMBL/GenBank/DDBJ databases">
        <title>Whole genome shotgun sequence of Actinoplanes couchii NBRC 106145.</title>
        <authorList>
            <person name="Komaki H."/>
            <person name="Tamura T."/>
        </authorList>
    </citation>
    <scope>NUCLEOTIDE SEQUENCE [LARGE SCALE GENOMIC DNA]</scope>
    <source>
        <strain evidence="2 3">NBRC 106145</strain>
    </source>
</reference>
<protein>
    <submittedName>
        <fullName evidence="2">Uncharacterized protein</fullName>
    </submittedName>
</protein>